<keyword evidence="1" id="KW-1185">Reference proteome</keyword>
<evidence type="ECO:0000313" key="1">
    <source>
        <dbReference type="Proteomes" id="UP000694844"/>
    </source>
</evidence>
<proteinExistence type="predicted"/>
<evidence type="ECO:0000313" key="2">
    <source>
        <dbReference type="RefSeq" id="XP_022286996.1"/>
    </source>
</evidence>
<protein>
    <submittedName>
        <fullName evidence="2">Uncharacterized protein LOC111099823</fullName>
    </submittedName>
</protein>
<dbReference type="KEGG" id="cvn:111099823"/>
<dbReference type="AlphaFoldDB" id="A0A8B8A6A5"/>
<gene>
    <name evidence="2" type="primary">LOC111099823</name>
</gene>
<dbReference type="OrthoDB" id="6045569at2759"/>
<dbReference type="Proteomes" id="UP000694844">
    <property type="component" value="Chromosome 6"/>
</dbReference>
<accession>A0A8B8A6A5</accession>
<organism evidence="1 2">
    <name type="scientific">Crassostrea virginica</name>
    <name type="common">Eastern oyster</name>
    <dbReference type="NCBI Taxonomy" id="6565"/>
    <lineage>
        <taxon>Eukaryota</taxon>
        <taxon>Metazoa</taxon>
        <taxon>Spiralia</taxon>
        <taxon>Lophotrochozoa</taxon>
        <taxon>Mollusca</taxon>
        <taxon>Bivalvia</taxon>
        <taxon>Autobranchia</taxon>
        <taxon>Pteriomorphia</taxon>
        <taxon>Ostreida</taxon>
        <taxon>Ostreoidea</taxon>
        <taxon>Ostreidae</taxon>
        <taxon>Crassostrea</taxon>
    </lineage>
</organism>
<sequence length="424" mass="49186">MLTVGRWLFQSLHRPIGLYQNLPRRIHVDIKETLKSSLNNYTDLKLIPLRISNCNLGRTFSKTFLDYEELSNPDDGALYHVEFSRLFKRGFDCLNEYLERNVGFFDTFRLNGVPDNERDHFRALTALRMFLEKLEFHEKCLKNPRRNAFDGKKEGELAALLTNHLLSPLVYGNKYLISNDYQKQPSQCPCLNPNLCMETISYGQTGLGYEELWYGHPDIVLIPEELPDYIPVSFYEEFTNDELDDENTDQERDILQRNDEVTEMCEIKSKNTLFDKCAEQILSQAITFAFYQGNIMKNNGISPTSTLVPSLVVTPGHYYIVMYDYMNDILLGSSLQRCSLWDENDMKFNLSAVLQIWMVLNHVDFVPALSPKAEQFLVGSCNFHNILQNMHHFKKTKNIAHKSSFKSSGKCRKINMEVSIDLDE</sequence>
<name>A0A8B8A6A5_CRAVI</name>
<reference evidence="2" key="1">
    <citation type="submission" date="2025-08" db="UniProtKB">
        <authorList>
            <consortium name="RefSeq"/>
        </authorList>
    </citation>
    <scope>IDENTIFICATION</scope>
    <source>
        <tissue evidence="2">Whole sample</tissue>
    </source>
</reference>
<dbReference type="GeneID" id="111099823"/>
<dbReference type="RefSeq" id="XP_022286996.1">
    <property type="nucleotide sequence ID" value="XM_022431288.1"/>
</dbReference>